<keyword evidence="1 4" id="KW-0808">Transferase</keyword>
<dbReference type="InterPro" id="IPR050680">
    <property type="entry name" value="YpeA/RimI_acetyltransf"/>
</dbReference>
<dbReference type="CDD" id="cd04301">
    <property type="entry name" value="NAT_SF"/>
    <property type="match status" value="1"/>
</dbReference>
<gene>
    <name evidence="4" type="ORF">GZH47_08605</name>
</gene>
<dbReference type="Proteomes" id="UP000479114">
    <property type="component" value="Chromosome"/>
</dbReference>
<reference evidence="4 5" key="1">
    <citation type="submission" date="2020-02" db="EMBL/GenBank/DDBJ databases">
        <title>Paenibacillus sp. nov., isolated from rhizosphere soil of tomato.</title>
        <authorList>
            <person name="Weon H.-Y."/>
            <person name="Lee S.A."/>
        </authorList>
    </citation>
    <scope>NUCLEOTIDE SEQUENCE [LARGE SCALE GENOMIC DNA]</scope>
    <source>
        <strain evidence="4 5">14171R-81</strain>
    </source>
</reference>
<evidence type="ECO:0000313" key="4">
    <source>
        <dbReference type="EMBL" id="QHW30907.1"/>
    </source>
</evidence>
<dbReference type="PANTHER" id="PTHR43420">
    <property type="entry name" value="ACETYLTRANSFERASE"/>
    <property type="match status" value="1"/>
</dbReference>
<evidence type="ECO:0000259" key="3">
    <source>
        <dbReference type="PROSITE" id="PS51186"/>
    </source>
</evidence>
<evidence type="ECO:0000256" key="1">
    <source>
        <dbReference type="ARBA" id="ARBA00022679"/>
    </source>
</evidence>
<accession>A0A6C0NXH1</accession>
<dbReference type="AlphaFoldDB" id="A0A6C0NXH1"/>
<dbReference type="InterPro" id="IPR000182">
    <property type="entry name" value="GNAT_dom"/>
</dbReference>
<dbReference type="Pfam" id="PF00583">
    <property type="entry name" value="Acetyltransf_1"/>
    <property type="match status" value="1"/>
</dbReference>
<evidence type="ECO:0000313" key="5">
    <source>
        <dbReference type="Proteomes" id="UP000479114"/>
    </source>
</evidence>
<organism evidence="4 5">
    <name type="scientific">Paenibacillus rhizovicinus</name>
    <dbReference type="NCBI Taxonomy" id="2704463"/>
    <lineage>
        <taxon>Bacteria</taxon>
        <taxon>Bacillati</taxon>
        <taxon>Bacillota</taxon>
        <taxon>Bacilli</taxon>
        <taxon>Bacillales</taxon>
        <taxon>Paenibacillaceae</taxon>
        <taxon>Paenibacillus</taxon>
    </lineage>
</organism>
<name>A0A6C0NXH1_9BACL</name>
<dbReference type="PANTHER" id="PTHR43420:SF47">
    <property type="entry name" value="N-ACETYLTRANSFERASE DOMAIN-CONTAINING PROTEIN"/>
    <property type="match status" value="1"/>
</dbReference>
<dbReference type="InterPro" id="IPR016181">
    <property type="entry name" value="Acyl_CoA_acyltransferase"/>
</dbReference>
<feature type="domain" description="N-acetyltransferase" evidence="3">
    <location>
        <begin position="3"/>
        <end position="148"/>
    </location>
</feature>
<sequence length="148" mass="16688">MGVSLQPVSMDNWYACTQLKVKGEQAAVFPAPVVYWIAESKYRHDYELRAVYGDEELVGFIVFCAEPDEDDNYWIPALMIDERHQGKGYGKAAMVNLIALLGRMGCKRLMIGHRPNNHIAGSLYESLGFQKVSDVVVDGEIIRLLHID</sequence>
<dbReference type="PROSITE" id="PS51186">
    <property type="entry name" value="GNAT"/>
    <property type="match status" value="1"/>
</dbReference>
<keyword evidence="5" id="KW-1185">Reference proteome</keyword>
<dbReference type="SUPFAM" id="SSF55729">
    <property type="entry name" value="Acyl-CoA N-acyltransferases (Nat)"/>
    <property type="match status" value="1"/>
</dbReference>
<protein>
    <submittedName>
        <fullName evidence="4">GNAT family N-acetyltransferase</fullName>
    </submittedName>
</protein>
<dbReference type="GO" id="GO:0016747">
    <property type="term" value="F:acyltransferase activity, transferring groups other than amino-acyl groups"/>
    <property type="evidence" value="ECO:0007669"/>
    <property type="project" value="InterPro"/>
</dbReference>
<keyword evidence="2" id="KW-0012">Acyltransferase</keyword>
<proteinExistence type="predicted"/>
<dbReference type="RefSeq" id="WP_162639716.1">
    <property type="nucleotide sequence ID" value="NZ_CP048286.1"/>
</dbReference>
<dbReference type="EMBL" id="CP048286">
    <property type="protein sequence ID" value="QHW30907.1"/>
    <property type="molecule type" value="Genomic_DNA"/>
</dbReference>
<evidence type="ECO:0000256" key="2">
    <source>
        <dbReference type="ARBA" id="ARBA00023315"/>
    </source>
</evidence>
<dbReference type="Gene3D" id="3.40.630.30">
    <property type="match status" value="1"/>
</dbReference>
<dbReference type="KEGG" id="prz:GZH47_08605"/>